<name>A0A9J7BJ89_9BACT</name>
<dbReference type="InterPro" id="IPR052391">
    <property type="entry name" value="E3_Ligase-Neurotoxin"/>
</dbReference>
<feature type="repeat" description="ANK" evidence="1">
    <location>
        <begin position="445"/>
        <end position="477"/>
    </location>
</feature>
<evidence type="ECO:0000313" key="3">
    <source>
        <dbReference type="Proteomes" id="UP001059380"/>
    </source>
</evidence>
<evidence type="ECO:0000313" key="2">
    <source>
        <dbReference type="EMBL" id="UWZ81858.1"/>
    </source>
</evidence>
<dbReference type="InterPro" id="IPR036770">
    <property type="entry name" value="Ankyrin_rpt-contain_sf"/>
</dbReference>
<dbReference type="PANTHER" id="PTHR24133">
    <property type="entry name" value="ANKYRIN DOMAIN-CONTAINING"/>
    <property type="match status" value="1"/>
</dbReference>
<keyword evidence="3" id="KW-1185">Reference proteome</keyword>
<reference evidence="2" key="1">
    <citation type="submission" date="2021-04" db="EMBL/GenBank/DDBJ databases">
        <title>Phylogenetic analysis of Acidobacteriaceae.</title>
        <authorList>
            <person name="Qiu L."/>
            <person name="Zhang Q."/>
        </authorList>
    </citation>
    <scope>NUCLEOTIDE SEQUENCE</scope>
    <source>
        <strain evidence="2">DSM 25168</strain>
    </source>
</reference>
<dbReference type="PROSITE" id="PS50297">
    <property type="entry name" value="ANK_REP_REGION"/>
    <property type="match status" value="2"/>
</dbReference>
<dbReference type="SUPFAM" id="SSF48403">
    <property type="entry name" value="Ankyrin repeat"/>
    <property type="match status" value="2"/>
</dbReference>
<dbReference type="KEGG" id="orp:MOP44_14845"/>
<dbReference type="InterPro" id="IPR002110">
    <property type="entry name" value="Ankyrin_rpt"/>
</dbReference>
<dbReference type="Pfam" id="PF13857">
    <property type="entry name" value="Ank_5"/>
    <property type="match status" value="1"/>
</dbReference>
<dbReference type="PROSITE" id="PS50088">
    <property type="entry name" value="ANK_REPEAT"/>
    <property type="match status" value="2"/>
</dbReference>
<dbReference type="AlphaFoldDB" id="A0A9J7BJ89"/>
<sequence>MPEKQLPVRPNLEQYKKQAKELARACRNNDAEALARVRAHHPQTPEGRVALADAQLVLAREHGFESWPKFAAEVERLRIAADIADLADPVDAFLRAALVPRDGTSHSGGTLDEANAIVARYPQVAGANIFTAAALGDEAAVREFVARDGSLATQKGGPYGWDALCHLCFSRYLRLDAARSDAFVSTARALLDAGADPNAGWYEKPWRAGDPEVWESALYGAAGAAHHPGVTQLLLDRGADPNDGETPYHVPEGYDNTVLEILLKSGKVDERGKAWILCRKADWHDYEGMQLALEYKCDPNFIPHWGTSALQHSVQRDNRIEIIRLLLDNGGDPLLPNKHDGGNAVQMAARRGRGDVLKLLAERGVDTQLRGFDGIAAASALADRERAEELLKTDPGARAMFEVHKGDLLGAFAGVGNTEGVRCLLDVGVQADALYFGDAYFGTPRNSTALHVAAWHGNSDTMRLLIARGAPLEARDGDGLTALQLAIRACTSSYWQRRRTPEWVEPLLKAGASTVGIEVPTGYAEADELIRKYGPTE</sequence>
<dbReference type="RefSeq" id="WP_260790795.1">
    <property type="nucleotide sequence ID" value="NZ_CP093313.1"/>
</dbReference>
<feature type="repeat" description="ANK" evidence="1">
    <location>
        <begin position="340"/>
        <end position="372"/>
    </location>
</feature>
<dbReference type="EMBL" id="CP093313">
    <property type="protein sequence ID" value="UWZ81858.1"/>
    <property type="molecule type" value="Genomic_DNA"/>
</dbReference>
<dbReference type="Pfam" id="PF12796">
    <property type="entry name" value="Ank_2"/>
    <property type="match status" value="1"/>
</dbReference>
<dbReference type="SMART" id="SM00248">
    <property type="entry name" value="ANK"/>
    <property type="match status" value="6"/>
</dbReference>
<gene>
    <name evidence="2" type="ORF">MOP44_14845</name>
</gene>
<accession>A0A9J7BJ89</accession>
<keyword evidence="1" id="KW-0040">ANK repeat</keyword>
<dbReference type="Gene3D" id="1.25.40.20">
    <property type="entry name" value="Ankyrin repeat-containing domain"/>
    <property type="match status" value="3"/>
</dbReference>
<proteinExistence type="predicted"/>
<protein>
    <submittedName>
        <fullName evidence="2">Ankyrin repeat domain-containing protein</fullName>
    </submittedName>
</protein>
<organism evidence="2 3">
    <name type="scientific">Occallatibacter riparius</name>
    <dbReference type="NCBI Taxonomy" id="1002689"/>
    <lineage>
        <taxon>Bacteria</taxon>
        <taxon>Pseudomonadati</taxon>
        <taxon>Acidobacteriota</taxon>
        <taxon>Terriglobia</taxon>
        <taxon>Terriglobales</taxon>
        <taxon>Acidobacteriaceae</taxon>
        <taxon>Occallatibacter</taxon>
    </lineage>
</organism>
<dbReference type="PANTHER" id="PTHR24133:SF40">
    <property type="entry name" value="ANKYRIN REPEAT DOMAIN 44"/>
    <property type="match status" value="1"/>
</dbReference>
<evidence type="ECO:0000256" key="1">
    <source>
        <dbReference type="PROSITE-ProRule" id="PRU00023"/>
    </source>
</evidence>
<dbReference type="Proteomes" id="UP001059380">
    <property type="component" value="Chromosome"/>
</dbReference>